<gene>
    <name evidence="2" type="ORF">AAFF_G00049510</name>
</gene>
<reference evidence="2" key="1">
    <citation type="journal article" date="2023" name="Science">
        <title>Genome structures resolve the early diversification of teleost fishes.</title>
        <authorList>
            <person name="Parey E."/>
            <person name="Louis A."/>
            <person name="Montfort J."/>
            <person name="Bouchez O."/>
            <person name="Roques C."/>
            <person name="Iampietro C."/>
            <person name="Lluch J."/>
            <person name="Castinel A."/>
            <person name="Donnadieu C."/>
            <person name="Desvignes T."/>
            <person name="Floi Bucao C."/>
            <person name="Jouanno E."/>
            <person name="Wen M."/>
            <person name="Mejri S."/>
            <person name="Dirks R."/>
            <person name="Jansen H."/>
            <person name="Henkel C."/>
            <person name="Chen W.J."/>
            <person name="Zahm M."/>
            <person name="Cabau C."/>
            <person name="Klopp C."/>
            <person name="Thompson A.W."/>
            <person name="Robinson-Rechavi M."/>
            <person name="Braasch I."/>
            <person name="Lecointre G."/>
            <person name="Bobe J."/>
            <person name="Postlethwait J.H."/>
            <person name="Berthelot C."/>
            <person name="Roest Crollius H."/>
            <person name="Guiguen Y."/>
        </authorList>
    </citation>
    <scope>NUCLEOTIDE SEQUENCE</scope>
    <source>
        <strain evidence="2">NC1722</strain>
    </source>
</reference>
<evidence type="ECO:0000313" key="3">
    <source>
        <dbReference type="Proteomes" id="UP001221898"/>
    </source>
</evidence>
<keyword evidence="3" id="KW-1185">Reference proteome</keyword>
<organism evidence="2 3">
    <name type="scientific">Aldrovandia affinis</name>
    <dbReference type="NCBI Taxonomy" id="143900"/>
    <lineage>
        <taxon>Eukaryota</taxon>
        <taxon>Metazoa</taxon>
        <taxon>Chordata</taxon>
        <taxon>Craniata</taxon>
        <taxon>Vertebrata</taxon>
        <taxon>Euteleostomi</taxon>
        <taxon>Actinopterygii</taxon>
        <taxon>Neopterygii</taxon>
        <taxon>Teleostei</taxon>
        <taxon>Notacanthiformes</taxon>
        <taxon>Halosauridae</taxon>
        <taxon>Aldrovandia</taxon>
    </lineage>
</organism>
<proteinExistence type="predicted"/>
<feature type="region of interest" description="Disordered" evidence="1">
    <location>
        <begin position="8"/>
        <end position="74"/>
    </location>
</feature>
<protein>
    <submittedName>
        <fullName evidence="2">Uncharacterized protein</fullName>
    </submittedName>
</protein>
<name>A0AAD7S3Q3_9TELE</name>
<comment type="caution">
    <text evidence="2">The sequence shown here is derived from an EMBL/GenBank/DDBJ whole genome shotgun (WGS) entry which is preliminary data.</text>
</comment>
<dbReference type="Proteomes" id="UP001221898">
    <property type="component" value="Unassembled WGS sequence"/>
</dbReference>
<accession>A0AAD7S3Q3</accession>
<dbReference type="AlphaFoldDB" id="A0AAD7S3Q3"/>
<evidence type="ECO:0000256" key="1">
    <source>
        <dbReference type="SAM" id="MobiDB-lite"/>
    </source>
</evidence>
<evidence type="ECO:0000313" key="2">
    <source>
        <dbReference type="EMBL" id="KAJ8394146.1"/>
    </source>
</evidence>
<sequence length="88" mass="9530">MLPLLVLRGMPLEHPRSETPPPPLTQHSAEAPIRSRDSAQLTVDSSEGDGLISPLQGLVQRRPEGRGERGAWATDGVYEGGFSATLWQ</sequence>
<dbReference type="EMBL" id="JAINUG010000129">
    <property type="protein sequence ID" value="KAJ8394146.1"/>
    <property type="molecule type" value="Genomic_DNA"/>
</dbReference>